<organism evidence="2 3">
    <name type="scientific">Mycena alexandri</name>
    <dbReference type="NCBI Taxonomy" id="1745969"/>
    <lineage>
        <taxon>Eukaryota</taxon>
        <taxon>Fungi</taxon>
        <taxon>Dikarya</taxon>
        <taxon>Basidiomycota</taxon>
        <taxon>Agaricomycotina</taxon>
        <taxon>Agaricomycetes</taxon>
        <taxon>Agaricomycetidae</taxon>
        <taxon>Agaricales</taxon>
        <taxon>Marasmiineae</taxon>
        <taxon>Mycenaceae</taxon>
        <taxon>Mycena</taxon>
    </lineage>
</organism>
<reference evidence="2" key="1">
    <citation type="submission" date="2023-03" db="EMBL/GenBank/DDBJ databases">
        <title>Massive genome expansion in bonnet fungi (Mycena s.s.) driven by repeated elements and novel gene families across ecological guilds.</title>
        <authorList>
            <consortium name="Lawrence Berkeley National Laboratory"/>
            <person name="Harder C.B."/>
            <person name="Miyauchi S."/>
            <person name="Viragh M."/>
            <person name="Kuo A."/>
            <person name="Thoen E."/>
            <person name="Andreopoulos B."/>
            <person name="Lu D."/>
            <person name="Skrede I."/>
            <person name="Drula E."/>
            <person name="Henrissat B."/>
            <person name="Morin E."/>
            <person name="Kohler A."/>
            <person name="Barry K."/>
            <person name="LaButti K."/>
            <person name="Morin E."/>
            <person name="Salamov A."/>
            <person name="Lipzen A."/>
            <person name="Mereny Z."/>
            <person name="Hegedus B."/>
            <person name="Baldrian P."/>
            <person name="Stursova M."/>
            <person name="Weitz H."/>
            <person name="Taylor A."/>
            <person name="Grigoriev I.V."/>
            <person name="Nagy L.G."/>
            <person name="Martin F."/>
            <person name="Kauserud H."/>
        </authorList>
    </citation>
    <scope>NUCLEOTIDE SEQUENCE</scope>
    <source>
        <strain evidence="2">CBHHK200</strain>
    </source>
</reference>
<evidence type="ECO:0000256" key="1">
    <source>
        <dbReference type="SAM" id="Phobius"/>
    </source>
</evidence>
<dbReference type="AlphaFoldDB" id="A0AAD6S748"/>
<keyword evidence="3" id="KW-1185">Reference proteome</keyword>
<accession>A0AAD6S748</accession>
<comment type="caution">
    <text evidence="2">The sequence shown here is derived from an EMBL/GenBank/DDBJ whole genome shotgun (WGS) entry which is preliminary data.</text>
</comment>
<feature type="transmembrane region" description="Helical" evidence="1">
    <location>
        <begin position="219"/>
        <end position="242"/>
    </location>
</feature>
<evidence type="ECO:0000313" key="3">
    <source>
        <dbReference type="Proteomes" id="UP001218188"/>
    </source>
</evidence>
<gene>
    <name evidence="2" type="ORF">C8F04DRAFT_1240812</name>
</gene>
<protein>
    <submittedName>
        <fullName evidence="2">Uncharacterized protein</fullName>
    </submittedName>
</protein>
<sequence length="381" mass="41946">MADTLFSTAWTRMLQDVCKSAISLFLGGVYFLLGLAAFYLFSRQNTKGRVVFMCAITVMLFLAMAELVLQIIVTSVSMRLLSSVGLDLDSVSFLKQQASLQRLYDIIVFVEDAILVTNNAVADGLFAYRCYQIWGHNKLVISPPLIFLGVTTALGYRTAYSNNLSDPNSHTMDSRVGFVFAIVTNLMLTGLTAGRIWWTRRQLRIVGKEKFAQRYTNAISVLLESGAAYCLFLVLVILALSFGRTATSGPLATLASFSYGASGQLVNIVPTVFIIRICLVTVTSPSPGPDSGGVAVLKGICTMLYEYRGSPVVEKDLVSLRARLVVQNLVCVAAPRFNYSSVSNKKRIEPNFRQKSFKGRGYGRGLLAIDFWNMGVKFCNK</sequence>
<feature type="transmembrane region" description="Helical" evidence="1">
    <location>
        <begin position="176"/>
        <end position="198"/>
    </location>
</feature>
<keyword evidence="1" id="KW-0472">Membrane</keyword>
<dbReference type="Proteomes" id="UP001218188">
    <property type="component" value="Unassembled WGS sequence"/>
</dbReference>
<feature type="transmembrane region" description="Helical" evidence="1">
    <location>
        <begin position="139"/>
        <end position="156"/>
    </location>
</feature>
<feature type="transmembrane region" description="Helical" evidence="1">
    <location>
        <begin position="50"/>
        <end position="73"/>
    </location>
</feature>
<dbReference type="EMBL" id="JARJCM010000210">
    <property type="protein sequence ID" value="KAJ7022426.1"/>
    <property type="molecule type" value="Genomic_DNA"/>
</dbReference>
<proteinExistence type="predicted"/>
<feature type="transmembrane region" description="Helical" evidence="1">
    <location>
        <begin position="20"/>
        <end position="41"/>
    </location>
</feature>
<evidence type="ECO:0000313" key="2">
    <source>
        <dbReference type="EMBL" id="KAJ7022426.1"/>
    </source>
</evidence>
<name>A0AAD6S748_9AGAR</name>
<keyword evidence="1" id="KW-1133">Transmembrane helix</keyword>
<keyword evidence="1" id="KW-0812">Transmembrane</keyword>